<dbReference type="EMBL" id="AMFJ01021636">
    <property type="protein sequence ID" value="EKD66356.1"/>
    <property type="molecule type" value="Genomic_DNA"/>
</dbReference>
<comment type="caution">
    <text evidence="1">The sequence shown here is derived from an EMBL/GenBank/DDBJ whole genome shotgun (WGS) entry which is preliminary data.</text>
</comment>
<dbReference type="AlphaFoldDB" id="K2AX87"/>
<organism evidence="1">
    <name type="scientific">uncultured bacterium</name>
    <name type="common">gcode 4</name>
    <dbReference type="NCBI Taxonomy" id="1234023"/>
    <lineage>
        <taxon>Bacteria</taxon>
        <taxon>environmental samples</taxon>
    </lineage>
</organism>
<sequence>MDWNNIKKIALETKDRAIELWKKWFVEWKKYSEKAIEFSKDKIDNAPVFLKTKEDFEKVKNDKKLIIFFLKEDEVESKKLKLQMPVIITKWWINSTTIRFCFEGESGDLFKELDVISAPEMFIYKQWNLDKKITDISEIRQFLKDFVI</sequence>
<accession>K2AX87</accession>
<name>K2AX87_9BACT</name>
<reference evidence="1" key="1">
    <citation type="journal article" date="2012" name="Science">
        <title>Fermentation, hydrogen, and sulfur metabolism in multiple uncultivated bacterial phyla.</title>
        <authorList>
            <person name="Wrighton K.C."/>
            <person name="Thomas B.C."/>
            <person name="Sharon I."/>
            <person name="Miller C.S."/>
            <person name="Castelle C.J."/>
            <person name="VerBerkmoes N.C."/>
            <person name="Wilkins M.J."/>
            <person name="Hettich R.L."/>
            <person name="Lipton M.S."/>
            <person name="Williams K.H."/>
            <person name="Long P.E."/>
            <person name="Banfield J.F."/>
        </authorList>
    </citation>
    <scope>NUCLEOTIDE SEQUENCE [LARGE SCALE GENOMIC DNA]</scope>
</reference>
<evidence type="ECO:0008006" key="2">
    <source>
        <dbReference type="Google" id="ProtNLM"/>
    </source>
</evidence>
<protein>
    <recommendedName>
        <fullName evidence="2">Thioredoxin domain-containing protein</fullName>
    </recommendedName>
</protein>
<proteinExistence type="predicted"/>
<evidence type="ECO:0000313" key="1">
    <source>
        <dbReference type="EMBL" id="EKD66356.1"/>
    </source>
</evidence>
<gene>
    <name evidence="1" type="ORF">ACD_49C00050G0026</name>
</gene>